<dbReference type="EMBL" id="HBHK01020857">
    <property type="protein sequence ID" value="CAD9697583.1"/>
    <property type="molecule type" value="Transcribed_RNA"/>
</dbReference>
<feature type="domain" description="Erythromycin biosynthesis protein CIII-like C-terminal" evidence="4">
    <location>
        <begin position="724"/>
        <end position="835"/>
    </location>
</feature>
<dbReference type="GO" id="GO:0016906">
    <property type="term" value="F:sterol 3-beta-glucosyltransferase activity"/>
    <property type="evidence" value="ECO:0007669"/>
    <property type="project" value="UniProtKB-ARBA"/>
</dbReference>
<dbReference type="InterPro" id="IPR010610">
    <property type="entry name" value="EryCIII-like_C"/>
</dbReference>
<feature type="region of interest" description="Disordered" evidence="2">
    <location>
        <begin position="279"/>
        <end position="316"/>
    </location>
</feature>
<accession>A0A7S2SEB1</accession>
<organism evidence="5">
    <name type="scientific">Mucochytrium quahogii</name>
    <dbReference type="NCBI Taxonomy" id="96639"/>
    <lineage>
        <taxon>Eukaryota</taxon>
        <taxon>Sar</taxon>
        <taxon>Stramenopiles</taxon>
        <taxon>Bigyra</taxon>
        <taxon>Labyrinthulomycetes</taxon>
        <taxon>Thraustochytrida</taxon>
        <taxon>Thraustochytriidae</taxon>
        <taxon>Mucochytrium</taxon>
    </lineage>
</organism>
<gene>
    <name evidence="5" type="ORF">QSP1433_LOCUS13262</name>
</gene>
<feature type="region of interest" description="Disordered" evidence="2">
    <location>
        <begin position="223"/>
        <end position="246"/>
    </location>
</feature>
<keyword evidence="1" id="KW-0808">Transferase</keyword>
<evidence type="ECO:0008006" key="6">
    <source>
        <dbReference type="Google" id="ProtNLM"/>
    </source>
</evidence>
<reference evidence="5" key="1">
    <citation type="submission" date="2021-01" db="EMBL/GenBank/DDBJ databases">
        <authorList>
            <person name="Corre E."/>
            <person name="Pelletier E."/>
            <person name="Niang G."/>
            <person name="Scheremetjew M."/>
            <person name="Finn R."/>
            <person name="Kale V."/>
            <person name="Holt S."/>
            <person name="Cochrane G."/>
            <person name="Meng A."/>
            <person name="Brown T."/>
            <person name="Cohen L."/>
        </authorList>
    </citation>
    <scope>NUCLEOTIDE SEQUENCE</scope>
    <source>
        <strain evidence="5">NY070348D</strain>
    </source>
</reference>
<dbReference type="Pfam" id="PF03033">
    <property type="entry name" value="Glyco_transf_28"/>
    <property type="match status" value="1"/>
</dbReference>
<dbReference type="CDD" id="cd03784">
    <property type="entry name" value="GT1_Gtf-like"/>
    <property type="match status" value="1"/>
</dbReference>
<dbReference type="Gene3D" id="3.40.50.2000">
    <property type="entry name" value="Glycogen Phosphorylase B"/>
    <property type="match status" value="2"/>
</dbReference>
<evidence type="ECO:0000256" key="1">
    <source>
        <dbReference type="ARBA" id="ARBA00022679"/>
    </source>
</evidence>
<dbReference type="GO" id="GO:0005975">
    <property type="term" value="P:carbohydrate metabolic process"/>
    <property type="evidence" value="ECO:0007669"/>
    <property type="project" value="InterPro"/>
</dbReference>
<dbReference type="Pfam" id="PF06722">
    <property type="entry name" value="EryCIII-like_C"/>
    <property type="match status" value="1"/>
</dbReference>
<evidence type="ECO:0000256" key="2">
    <source>
        <dbReference type="SAM" id="MobiDB-lite"/>
    </source>
</evidence>
<dbReference type="InterPro" id="IPR050426">
    <property type="entry name" value="Glycosyltransferase_28"/>
</dbReference>
<protein>
    <recommendedName>
        <fullName evidence="6">Glycosyltransferase family 28 N-terminal domain-containing protein</fullName>
    </recommendedName>
</protein>
<sequence length="874" mass="98047">MMADRWWADLDDCDPISLEPLCELGYPPFELYSNSGSGVGGEGYVYYFDGQILAHYVVSTGSLINPMTRKPLQRKDCLRLDAYLAKHGLNVARVTDAFDLRKAVKGDKSGQRNAEMLRREATIVFHSLFNFERYSDRKRLNRKHKSKRKSKSKRQHATAPCVDTHELPFPPRPPTQALERLEASSSGLVHEERGLRVIDDDVWADFDFQAREFDQQFPALSQSKALPPGHQIRRGSRGTRGGRTHSGIQRPIAEINVENEPVESSEKSTDVEPKVVEVARDSTTSTHPEPAKPSVSTSTTLRQRRKKSSGERTKFFSAETVRRASMQDDSPKQLEKQKWLESEKQLLRVRELVLRAVLAVILLGLLYSSRLLSKASLSLQFIGSILTLFGVAKGVDSWKIPNPVRHHKAGPSWKERIRLNHQQKQVGVTLFALGTRGDVEPLLVLGRKLQEHSDIVVQICAPNVFEPLAKRFGIRFVSCGVQKFEPTKEWATSRSVAQFLNVASKQYVQNFHEVANGLFKACESAVARMHTDIIISSNFALLFALDIAESLNVPVWAFKFAPDTPTMEFPPFGETVWKLPLVTPLLNRLLYLRKSIFALRAMKEANLHSLQSKFRKETLDLLPPTMDDLAKLVSVPTIYGYSKHLIRKPKDWPVAHVVTGFCQCVSDDEVLLPHVEEFLLMDSKRPLVCITFGSMYSTLSPDDLGCIDLLCKQMLARNRRCIVVAVHPTKTLLKLSNSSKDVLIVDSIAYSKLFPRCACIVHHGGAGTTARVLFHGIPSVIVPILSWYDQAGWAHVVQQHGAGIHIPLSSFQVENVSRAVEQILDNPCYRHSAGGLGELLRQEDGASSASNMLLTDADIVEHFPVLKQKQKSRV</sequence>
<feature type="region of interest" description="Disordered" evidence="2">
    <location>
        <begin position="139"/>
        <end position="175"/>
    </location>
</feature>
<dbReference type="PANTHER" id="PTHR48050">
    <property type="entry name" value="STEROL 3-BETA-GLUCOSYLTRANSFERASE"/>
    <property type="match status" value="1"/>
</dbReference>
<dbReference type="InterPro" id="IPR002213">
    <property type="entry name" value="UDP_glucos_trans"/>
</dbReference>
<dbReference type="SUPFAM" id="SSF53756">
    <property type="entry name" value="UDP-Glycosyltransferase/glycogen phosphorylase"/>
    <property type="match status" value="1"/>
</dbReference>
<dbReference type="InterPro" id="IPR004276">
    <property type="entry name" value="GlycoTrans_28_N"/>
</dbReference>
<proteinExistence type="predicted"/>
<evidence type="ECO:0000313" key="5">
    <source>
        <dbReference type="EMBL" id="CAD9697583.1"/>
    </source>
</evidence>
<feature type="compositionally biased region" description="Basic residues" evidence="2">
    <location>
        <begin position="139"/>
        <end position="156"/>
    </location>
</feature>
<feature type="compositionally biased region" description="Basic residues" evidence="2">
    <location>
        <begin position="231"/>
        <end position="243"/>
    </location>
</feature>
<evidence type="ECO:0000259" key="3">
    <source>
        <dbReference type="Pfam" id="PF03033"/>
    </source>
</evidence>
<name>A0A7S2SEB1_9STRA</name>
<dbReference type="PANTHER" id="PTHR48050:SF13">
    <property type="entry name" value="STEROL 3-BETA-GLUCOSYLTRANSFERASE UGT80A2"/>
    <property type="match status" value="1"/>
</dbReference>
<dbReference type="AlphaFoldDB" id="A0A7S2SEB1"/>
<evidence type="ECO:0000259" key="4">
    <source>
        <dbReference type="Pfam" id="PF06722"/>
    </source>
</evidence>
<feature type="domain" description="Glycosyltransferase family 28 N-terminal" evidence="3">
    <location>
        <begin position="428"/>
        <end position="569"/>
    </location>
</feature>